<keyword evidence="2" id="KW-1185">Reference proteome</keyword>
<sequence>MFGFLASLLFVVACALAVYFVYIPVTRCEACKEAGLLAGIEEETTTIA</sequence>
<gene>
    <name evidence="1" type="ORF">JJB07_05440</name>
</gene>
<reference evidence="1 2" key="1">
    <citation type="submission" date="2021-01" db="EMBL/GenBank/DDBJ databases">
        <title>Tumebacillus sp. strain ITR2 16S ribosomal RNA gene Genome sequencing and assembly.</title>
        <authorList>
            <person name="Kang M."/>
        </authorList>
    </citation>
    <scope>NUCLEOTIDE SEQUENCE [LARGE SCALE GENOMIC DNA]</scope>
    <source>
        <strain evidence="1 2">ITR2</strain>
    </source>
</reference>
<accession>A0ABS1J798</accession>
<protein>
    <recommendedName>
        <fullName evidence="3">FeoB-associated Cys-rich membrane protein</fullName>
    </recommendedName>
</protein>
<evidence type="ECO:0000313" key="2">
    <source>
        <dbReference type="Proteomes" id="UP000602284"/>
    </source>
</evidence>
<dbReference type="EMBL" id="JAEQNB010000001">
    <property type="protein sequence ID" value="MBL0386092.1"/>
    <property type="molecule type" value="Genomic_DNA"/>
</dbReference>
<evidence type="ECO:0008006" key="3">
    <source>
        <dbReference type="Google" id="ProtNLM"/>
    </source>
</evidence>
<dbReference type="Proteomes" id="UP000602284">
    <property type="component" value="Unassembled WGS sequence"/>
</dbReference>
<dbReference type="RefSeq" id="WP_201631925.1">
    <property type="nucleotide sequence ID" value="NZ_JAEQNB010000001.1"/>
</dbReference>
<organism evidence="1 2">
    <name type="scientific">Tumebacillus amylolyticus</name>
    <dbReference type="NCBI Taxonomy" id="2801339"/>
    <lineage>
        <taxon>Bacteria</taxon>
        <taxon>Bacillati</taxon>
        <taxon>Bacillota</taxon>
        <taxon>Bacilli</taxon>
        <taxon>Bacillales</taxon>
        <taxon>Alicyclobacillaceae</taxon>
        <taxon>Tumebacillus</taxon>
    </lineage>
</organism>
<name>A0ABS1J798_9BACL</name>
<proteinExistence type="predicted"/>
<comment type="caution">
    <text evidence="1">The sequence shown here is derived from an EMBL/GenBank/DDBJ whole genome shotgun (WGS) entry which is preliminary data.</text>
</comment>
<evidence type="ECO:0000313" key="1">
    <source>
        <dbReference type="EMBL" id="MBL0386092.1"/>
    </source>
</evidence>